<keyword evidence="1" id="KW-0732">Signal</keyword>
<dbReference type="EMBL" id="AOSK01000118">
    <property type="protein sequence ID" value="EYD74284.1"/>
    <property type="molecule type" value="Genomic_DNA"/>
</dbReference>
<sequence>MIHGNPSRLHAATALACASLASAQLFVSRLDLGPYLNQARSVPWSGLAMVVGSSLQRLAA</sequence>
<gene>
    <name evidence="2" type="ORF">Rumeso_04148</name>
</gene>
<feature type="chain" id="PRO_5001496118" evidence="1">
    <location>
        <begin position="24"/>
        <end position="60"/>
    </location>
</feature>
<accession>A0A017HKI0</accession>
<dbReference type="HOGENOM" id="CLU_2938941_0_0_5"/>
<reference evidence="2 3" key="1">
    <citation type="submission" date="2013-02" db="EMBL/GenBank/DDBJ databases">
        <authorList>
            <person name="Fiebig A."/>
            <person name="Goeker M."/>
            <person name="Klenk H.-P.P."/>
        </authorList>
    </citation>
    <scope>NUCLEOTIDE SEQUENCE [LARGE SCALE GENOMIC DNA]</scope>
    <source>
        <strain evidence="2 3">DSM 19309</strain>
    </source>
</reference>
<evidence type="ECO:0000313" key="2">
    <source>
        <dbReference type="EMBL" id="EYD74284.1"/>
    </source>
</evidence>
<organism evidence="2 3">
    <name type="scientific">Rubellimicrobium mesophilum DSM 19309</name>
    <dbReference type="NCBI Taxonomy" id="442562"/>
    <lineage>
        <taxon>Bacteria</taxon>
        <taxon>Pseudomonadati</taxon>
        <taxon>Pseudomonadota</taxon>
        <taxon>Alphaproteobacteria</taxon>
        <taxon>Rhodobacterales</taxon>
        <taxon>Roseobacteraceae</taxon>
        <taxon>Rubellimicrobium</taxon>
    </lineage>
</organism>
<evidence type="ECO:0000313" key="3">
    <source>
        <dbReference type="Proteomes" id="UP000019666"/>
    </source>
</evidence>
<feature type="signal peptide" evidence="1">
    <location>
        <begin position="1"/>
        <end position="23"/>
    </location>
</feature>
<dbReference type="Proteomes" id="UP000019666">
    <property type="component" value="Unassembled WGS sequence"/>
</dbReference>
<name>A0A017HKI0_9RHOB</name>
<protein>
    <submittedName>
        <fullName evidence="2">Uncharacterized protein</fullName>
    </submittedName>
</protein>
<comment type="caution">
    <text evidence="2">The sequence shown here is derived from an EMBL/GenBank/DDBJ whole genome shotgun (WGS) entry which is preliminary data.</text>
</comment>
<dbReference type="AlphaFoldDB" id="A0A017HKI0"/>
<evidence type="ECO:0000256" key="1">
    <source>
        <dbReference type="SAM" id="SignalP"/>
    </source>
</evidence>
<proteinExistence type="predicted"/>
<keyword evidence="3" id="KW-1185">Reference proteome</keyword>